<organism evidence="1 2">
    <name type="scientific">Amorphotheca resinae ATCC 22711</name>
    <dbReference type="NCBI Taxonomy" id="857342"/>
    <lineage>
        <taxon>Eukaryota</taxon>
        <taxon>Fungi</taxon>
        <taxon>Dikarya</taxon>
        <taxon>Ascomycota</taxon>
        <taxon>Pezizomycotina</taxon>
        <taxon>Leotiomycetes</taxon>
        <taxon>Helotiales</taxon>
        <taxon>Amorphothecaceae</taxon>
        <taxon>Amorphotheca</taxon>
    </lineage>
</organism>
<dbReference type="Proteomes" id="UP000241818">
    <property type="component" value="Unassembled WGS sequence"/>
</dbReference>
<dbReference type="EMBL" id="KZ679006">
    <property type="protein sequence ID" value="PSS27649.1"/>
    <property type="molecule type" value="Genomic_DNA"/>
</dbReference>
<proteinExistence type="predicted"/>
<name>A0A2T3BE19_AMORE</name>
<keyword evidence="2" id="KW-1185">Reference proteome</keyword>
<evidence type="ECO:0000313" key="1">
    <source>
        <dbReference type="EMBL" id="PSS27649.1"/>
    </source>
</evidence>
<accession>A0A2T3BE19</accession>
<protein>
    <submittedName>
        <fullName evidence="1">Uncharacterized protein</fullName>
    </submittedName>
</protein>
<evidence type="ECO:0000313" key="2">
    <source>
        <dbReference type="Proteomes" id="UP000241818"/>
    </source>
</evidence>
<gene>
    <name evidence="1" type="ORF">M430DRAFT_156720</name>
</gene>
<dbReference type="RefSeq" id="XP_024725174.1">
    <property type="nucleotide sequence ID" value="XM_024863300.1"/>
</dbReference>
<dbReference type="GeneID" id="36571381"/>
<dbReference type="AlphaFoldDB" id="A0A2T3BE19"/>
<sequence>MSDEGKVMISTRMNLLLGLLCIIALSDPLFSFSPSFQRSRNDCIAPYQGGYKLRMPHFIMRSSNYHTCPSWPVKIKISFPPTSKSHIFKNGKSSISRPRKSGRQW</sequence>
<dbReference type="InParanoid" id="A0A2T3BE19"/>
<reference evidence="1 2" key="1">
    <citation type="journal article" date="2018" name="New Phytol.">
        <title>Comparative genomics and transcriptomics depict ericoid mycorrhizal fungi as versatile saprotrophs and plant mutualists.</title>
        <authorList>
            <person name="Martino E."/>
            <person name="Morin E."/>
            <person name="Grelet G.A."/>
            <person name="Kuo A."/>
            <person name="Kohler A."/>
            <person name="Daghino S."/>
            <person name="Barry K.W."/>
            <person name="Cichocki N."/>
            <person name="Clum A."/>
            <person name="Dockter R.B."/>
            <person name="Hainaut M."/>
            <person name="Kuo R.C."/>
            <person name="LaButti K."/>
            <person name="Lindahl B.D."/>
            <person name="Lindquist E.A."/>
            <person name="Lipzen A."/>
            <person name="Khouja H.R."/>
            <person name="Magnuson J."/>
            <person name="Murat C."/>
            <person name="Ohm R.A."/>
            <person name="Singer S.W."/>
            <person name="Spatafora J.W."/>
            <person name="Wang M."/>
            <person name="Veneault-Fourrey C."/>
            <person name="Henrissat B."/>
            <person name="Grigoriev I.V."/>
            <person name="Martin F.M."/>
            <person name="Perotto S."/>
        </authorList>
    </citation>
    <scope>NUCLEOTIDE SEQUENCE [LARGE SCALE GENOMIC DNA]</scope>
    <source>
        <strain evidence="1 2">ATCC 22711</strain>
    </source>
</reference>